<dbReference type="EMBL" id="AVOT02006273">
    <property type="protein sequence ID" value="MBW0481166.1"/>
    <property type="molecule type" value="Genomic_DNA"/>
</dbReference>
<gene>
    <name evidence="1" type="ORF">O181_020881</name>
</gene>
<sequence>MKVDYQLPTAYKIVAKENLWHEILRHAGRSIIKQMGLPSSKDLCKISKLNNIHWLPSKDEFQPVDLPLHCVHADLVGPISFSSISEYWYFLTIVDQATSYKIV</sequence>
<keyword evidence="2" id="KW-1185">Reference proteome</keyword>
<reference evidence="1" key="1">
    <citation type="submission" date="2021-03" db="EMBL/GenBank/DDBJ databases">
        <title>Draft genome sequence of rust myrtle Austropuccinia psidii MF-1, a brazilian biotype.</title>
        <authorList>
            <person name="Quecine M.C."/>
            <person name="Pachon D.M.R."/>
            <person name="Bonatelli M.L."/>
            <person name="Correr F.H."/>
            <person name="Franceschini L.M."/>
            <person name="Leite T.F."/>
            <person name="Margarido G.R.A."/>
            <person name="Almeida C.A."/>
            <person name="Ferrarezi J.A."/>
            <person name="Labate C.A."/>
        </authorList>
    </citation>
    <scope>NUCLEOTIDE SEQUENCE</scope>
    <source>
        <strain evidence="1">MF-1</strain>
    </source>
</reference>
<evidence type="ECO:0008006" key="3">
    <source>
        <dbReference type="Google" id="ProtNLM"/>
    </source>
</evidence>
<accession>A0A9Q3GV84</accession>
<dbReference type="Proteomes" id="UP000765509">
    <property type="component" value="Unassembled WGS sequence"/>
</dbReference>
<organism evidence="1 2">
    <name type="scientific">Austropuccinia psidii MF-1</name>
    <dbReference type="NCBI Taxonomy" id="1389203"/>
    <lineage>
        <taxon>Eukaryota</taxon>
        <taxon>Fungi</taxon>
        <taxon>Dikarya</taxon>
        <taxon>Basidiomycota</taxon>
        <taxon>Pucciniomycotina</taxon>
        <taxon>Pucciniomycetes</taxon>
        <taxon>Pucciniales</taxon>
        <taxon>Sphaerophragmiaceae</taxon>
        <taxon>Austropuccinia</taxon>
    </lineage>
</organism>
<comment type="caution">
    <text evidence="1">The sequence shown here is derived from an EMBL/GenBank/DDBJ whole genome shotgun (WGS) entry which is preliminary data.</text>
</comment>
<name>A0A9Q3GV84_9BASI</name>
<protein>
    <recommendedName>
        <fullName evidence="3">Integrase catalytic domain-containing protein</fullName>
    </recommendedName>
</protein>
<proteinExistence type="predicted"/>
<dbReference type="OrthoDB" id="7691805at2759"/>
<evidence type="ECO:0000313" key="2">
    <source>
        <dbReference type="Proteomes" id="UP000765509"/>
    </source>
</evidence>
<evidence type="ECO:0000313" key="1">
    <source>
        <dbReference type="EMBL" id="MBW0481166.1"/>
    </source>
</evidence>
<dbReference type="AlphaFoldDB" id="A0A9Q3GV84"/>